<sequence>MIGRLNHVAIAVPDLAAAAAQYAGALGADVAPPQDEPAHGVTVVFITLPNTKIELLTPLGDKSPIAGFLEKNPSGGIHHICYEVVDIQAARAKLVAEGARVLGEPRIGAHGKPVIFLHPKDFNGTLIELEQA</sequence>
<comment type="catalytic activity">
    <reaction evidence="5">
        <text>(R)-methylmalonyl-CoA = (S)-methylmalonyl-CoA</text>
        <dbReference type="Rhea" id="RHEA:20553"/>
        <dbReference type="ChEBI" id="CHEBI:57326"/>
        <dbReference type="ChEBI" id="CHEBI:57327"/>
        <dbReference type="EC" id="5.1.99.1"/>
    </reaction>
    <physiologicalReaction direction="right-to-left" evidence="5">
        <dbReference type="Rhea" id="RHEA:20555"/>
    </physiologicalReaction>
</comment>
<gene>
    <name evidence="8" type="primary">mce</name>
    <name evidence="8" type="ORF">GV832_05035</name>
</gene>
<keyword evidence="2" id="KW-0479">Metal-binding</keyword>
<dbReference type="FunFam" id="3.10.180.10:FF:000003">
    <property type="entry name" value="Methylmalonyl-CoA epimerase, mitochondrial"/>
    <property type="match status" value="1"/>
</dbReference>
<dbReference type="EMBL" id="JAABNR010000004">
    <property type="protein sequence ID" value="NBZ86937.1"/>
    <property type="molecule type" value="Genomic_DNA"/>
</dbReference>
<proteinExistence type="inferred from homology"/>
<evidence type="ECO:0000256" key="2">
    <source>
        <dbReference type="ARBA" id="ARBA00022723"/>
    </source>
</evidence>
<evidence type="ECO:0000256" key="1">
    <source>
        <dbReference type="ARBA" id="ARBA00009308"/>
    </source>
</evidence>
<dbReference type="PANTHER" id="PTHR43048:SF3">
    <property type="entry name" value="METHYLMALONYL-COA EPIMERASE, MITOCHONDRIAL"/>
    <property type="match status" value="1"/>
</dbReference>
<evidence type="ECO:0000256" key="6">
    <source>
        <dbReference type="ARBA" id="ARBA00066411"/>
    </source>
</evidence>
<dbReference type="PROSITE" id="PS51819">
    <property type="entry name" value="VOC"/>
    <property type="match status" value="1"/>
</dbReference>
<reference evidence="8" key="1">
    <citation type="submission" date="2020-01" db="EMBL/GenBank/DDBJ databases">
        <authorList>
            <person name="Chen W.-M."/>
        </authorList>
    </citation>
    <scope>NUCLEOTIDE SEQUENCE</scope>
    <source>
        <strain evidence="8">CYK-10</strain>
    </source>
</reference>
<evidence type="ECO:0000256" key="4">
    <source>
        <dbReference type="ARBA" id="ARBA00023285"/>
    </source>
</evidence>
<evidence type="ECO:0000313" key="9">
    <source>
        <dbReference type="Proteomes" id="UP001193501"/>
    </source>
</evidence>
<accession>A0AAE4Y6U1</accession>
<dbReference type="GO" id="GO:0046491">
    <property type="term" value="P:L-methylmalonyl-CoA metabolic process"/>
    <property type="evidence" value="ECO:0007669"/>
    <property type="project" value="TreeGrafter"/>
</dbReference>
<dbReference type="Proteomes" id="UP001193501">
    <property type="component" value="Unassembled WGS sequence"/>
</dbReference>
<name>A0AAE4Y6U1_9RHOB</name>
<dbReference type="NCBIfam" id="TIGR03081">
    <property type="entry name" value="metmalonyl_epim"/>
    <property type="match status" value="1"/>
</dbReference>
<dbReference type="GO" id="GO:0004493">
    <property type="term" value="F:methylmalonyl-CoA epimerase activity"/>
    <property type="evidence" value="ECO:0007669"/>
    <property type="project" value="UniProtKB-EC"/>
</dbReference>
<dbReference type="InterPro" id="IPR029068">
    <property type="entry name" value="Glyas_Bleomycin-R_OHBP_Dase"/>
</dbReference>
<comment type="caution">
    <text evidence="8">The sequence shown here is derived from an EMBL/GenBank/DDBJ whole genome shotgun (WGS) entry which is preliminary data.</text>
</comment>
<dbReference type="PANTHER" id="PTHR43048">
    <property type="entry name" value="METHYLMALONYL-COA EPIMERASE"/>
    <property type="match status" value="1"/>
</dbReference>
<protein>
    <recommendedName>
        <fullName evidence="6">methylmalonyl-CoA epimerase</fullName>
        <ecNumber evidence="6">5.1.99.1</ecNumber>
    </recommendedName>
</protein>
<dbReference type="GO" id="GO:0046872">
    <property type="term" value="F:metal ion binding"/>
    <property type="evidence" value="ECO:0007669"/>
    <property type="project" value="UniProtKB-KW"/>
</dbReference>
<dbReference type="Gene3D" id="3.10.180.10">
    <property type="entry name" value="2,3-Dihydroxybiphenyl 1,2-Dioxygenase, domain 1"/>
    <property type="match status" value="1"/>
</dbReference>
<dbReference type="InterPro" id="IPR051785">
    <property type="entry name" value="MMCE/EMCE_epimerase"/>
</dbReference>
<comment type="similarity">
    <text evidence="1">Belongs to the methylmalonyl-CoA epimerase family.</text>
</comment>
<keyword evidence="4" id="KW-0170">Cobalt</keyword>
<organism evidence="8 9">
    <name type="scientific">Stagnihabitans tardus</name>
    <dbReference type="NCBI Taxonomy" id="2699202"/>
    <lineage>
        <taxon>Bacteria</taxon>
        <taxon>Pseudomonadati</taxon>
        <taxon>Pseudomonadota</taxon>
        <taxon>Alphaproteobacteria</taxon>
        <taxon>Rhodobacterales</taxon>
        <taxon>Paracoccaceae</taxon>
        <taxon>Stagnihabitans</taxon>
    </lineage>
</organism>
<evidence type="ECO:0000256" key="5">
    <source>
        <dbReference type="ARBA" id="ARBA00050406"/>
    </source>
</evidence>
<dbReference type="InterPro" id="IPR037523">
    <property type="entry name" value="VOC_core"/>
</dbReference>
<evidence type="ECO:0000313" key="8">
    <source>
        <dbReference type="EMBL" id="NBZ86937.1"/>
    </source>
</evidence>
<dbReference type="AlphaFoldDB" id="A0AAE4Y6U1"/>
<keyword evidence="3 8" id="KW-0413">Isomerase</keyword>
<dbReference type="RefSeq" id="WP_168773753.1">
    <property type="nucleotide sequence ID" value="NZ_JAABNR010000004.1"/>
</dbReference>
<keyword evidence="9" id="KW-1185">Reference proteome</keyword>
<dbReference type="Pfam" id="PF13669">
    <property type="entry name" value="Glyoxalase_4"/>
    <property type="match status" value="1"/>
</dbReference>
<evidence type="ECO:0000259" key="7">
    <source>
        <dbReference type="PROSITE" id="PS51819"/>
    </source>
</evidence>
<dbReference type="InterPro" id="IPR017515">
    <property type="entry name" value="MeMalonyl-CoA_epimerase"/>
</dbReference>
<evidence type="ECO:0000256" key="3">
    <source>
        <dbReference type="ARBA" id="ARBA00023235"/>
    </source>
</evidence>
<dbReference type="EC" id="5.1.99.1" evidence="6"/>
<feature type="domain" description="VOC" evidence="7">
    <location>
        <begin position="4"/>
        <end position="132"/>
    </location>
</feature>
<dbReference type="CDD" id="cd07249">
    <property type="entry name" value="MMCE"/>
    <property type="match status" value="1"/>
</dbReference>
<dbReference type="SUPFAM" id="SSF54593">
    <property type="entry name" value="Glyoxalase/Bleomycin resistance protein/Dihydroxybiphenyl dioxygenase"/>
    <property type="match status" value="1"/>
</dbReference>